<sequence>MAEFSQYREITAKLKKRFTLRKPNFREASASFKKLSNELSDFKDYAGYCMLSAAQCEHNIVGALHEQQLSRSSSFGNGSKSGTTEGTSIPGSSRASSTSPRPGSAVSTASTSPFSHLTTTDGLGLDRILQASTLTEFQTWLDTARLFNEADEVNGAISAFAHAAQICPEHLLPLIYAEWASIFLSRERYFEAASIYLEGGLLREAIDALLTGQYFEDAYNCFLELFKLAKKDFMLPMTNIELCRTSSVQGSSNLLTKSPKIFAKTSLPFFGKQKSTESISNKSPLTSLHQLPAKCNGGPFADSSYLTIDDYITTFLLRLYLYDPVKYEYPSPIIPLPNDLVQNNPNLRSIYRTQTNEIDENEIIEDKEPNNAELIVESPVSSSSTFGTDRQSTVRASQTQIQPEIQISESFLPFVDFLNCRRSERTISDLIELNMLLETLYLSYRYELRNTIDQDYANDGDDSISLNSDSDDSDSNVDDCDDLEFQDAHSSITASPIKHKIEILPEMLVTVSRRDSIDDDPPTTTTTTTTNATSNSGSTSTFERNDLDDISHKLKQLAIQFGSSSENRRRKTSSSKNRNNKKQSYEPGGEGNFSDIEQKLVYQQRMLLSDGDNDEHLRRQLASKLYPLLNGNQNQLVYLILNNKD</sequence>
<proteinExistence type="predicted"/>
<dbReference type="OMA" id="PFDFCEN"/>
<name>A0A9Q0RJ96_BLOTA</name>
<evidence type="ECO:0000313" key="3">
    <source>
        <dbReference type="Proteomes" id="UP001142055"/>
    </source>
</evidence>
<feature type="region of interest" description="Disordered" evidence="1">
    <location>
        <begin position="462"/>
        <end position="481"/>
    </location>
</feature>
<evidence type="ECO:0000256" key="1">
    <source>
        <dbReference type="SAM" id="MobiDB-lite"/>
    </source>
</evidence>
<feature type="region of interest" description="Disordered" evidence="1">
    <location>
        <begin position="559"/>
        <end position="593"/>
    </location>
</feature>
<organism evidence="2 3">
    <name type="scientific">Blomia tropicalis</name>
    <name type="common">Mite</name>
    <dbReference type="NCBI Taxonomy" id="40697"/>
    <lineage>
        <taxon>Eukaryota</taxon>
        <taxon>Metazoa</taxon>
        <taxon>Ecdysozoa</taxon>
        <taxon>Arthropoda</taxon>
        <taxon>Chelicerata</taxon>
        <taxon>Arachnida</taxon>
        <taxon>Acari</taxon>
        <taxon>Acariformes</taxon>
        <taxon>Sarcoptiformes</taxon>
        <taxon>Astigmata</taxon>
        <taxon>Glycyphagoidea</taxon>
        <taxon>Echimyopodidae</taxon>
        <taxon>Blomia</taxon>
    </lineage>
</organism>
<feature type="compositionally biased region" description="Polar residues" evidence="1">
    <location>
        <begin position="83"/>
        <end position="113"/>
    </location>
</feature>
<feature type="compositionally biased region" description="Low complexity" evidence="1">
    <location>
        <begin position="523"/>
        <end position="541"/>
    </location>
</feature>
<reference evidence="2" key="1">
    <citation type="submission" date="2022-12" db="EMBL/GenBank/DDBJ databases">
        <title>Genome assemblies of Blomia tropicalis.</title>
        <authorList>
            <person name="Cui Y."/>
        </authorList>
    </citation>
    <scope>NUCLEOTIDE SEQUENCE</scope>
    <source>
        <tissue evidence="2">Adult mites</tissue>
    </source>
</reference>
<keyword evidence="3" id="KW-1185">Reference proteome</keyword>
<comment type="caution">
    <text evidence="2">The sequence shown here is derived from an EMBL/GenBank/DDBJ whole genome shotgun (WGS) entry which is preliminary data.</text>
</comment>
<accession>A0A9Q0RJ96</accession>
<feature type="region of interest" description="Disordered" evidence="1">
    <location>
        <begin position="71"/>
        <end position="113"/>
    </location>
</feature>
<dbReference type="Proteomes" id="UP001142055">
    <property type="component" value="Chromosome 3"/>
</dbReference>
<dbReference type="PANTHER" id="PTHR16797:SF4">
    <property type="entry name" value="40-KDA HUNTINGTIN-ASSOCIATED PROTEIN"/>
    <property type="match status" value="1"/>
</dbReference>
<dbReference type="GO" id="GO:0099518">
    <property type="term" value="P:vesicle cytoskeletal trafficking"/>
    <property type="evidence" value="ECO:0007669"/>
    <property type="project" value="TreeGrafter"/>
</dbReference>
<feature type="region of interest" description="Disordered" evidence="1">
    <location>
        <begin position="378"/>
        <end position="399"/>
    </location>
</feature>
<dbReference type="PANTHER" id="PTHR16797">
    <property type="entry name" value="FACTOR VIII-ASSOCIATED GENE 1"/>
    <property type="match status" value="1"/>
</dbReference>
<feature type="compositionally biased region" description="Polar residues" evidence="1">
    <location>
        <begin position="379"/>
        <end position="399"/>
    </location>
</feature>
<dbReference type="AlphaFoldDB" id="A0A9Q0RJ96"/>
<protein>
    <submittedName>
        <fullName evidence="2">Uncharacterized protein</fullName>
    </submittedName>
</protein>
<dbReference type="EMBL" id="JAPWDV010000003">
    <property type="protein sequence ID" value="KAJ6216534.1"/>
    <property type="molecule type" value="Genomic_DNA"/>
</dbReference>
<evidence type="ECO:0000313" key="2">
    <source>
        <dbReference type="EMBL" id="KAJ6216534.1"/>
    </source>
</evidence>
<feature type="compositionally biased region" description="Low complexity" evidence="1">
    <location>
        <begin position="71"/>
        <end position="82"/>
    </location>
</feature>
<dbReference type="GO" id="GO:0005769">
    <property type="term" value="C:early endosome"/>
    <property type="evidence" value="ECO:0007669"/>
    <property type="project" value="TreeGrafter"/>
</dbReference>
<gene>
    <name evidence="2" type="ORF">RDWZM_007691</name>
</gene>
<feature type="region of interest" description="Disordered" evidence="1">
    <location>
        <begin position="513"/>
        <end position="544"/>
    </location>
</feature>
<feature type="compositionally biased region" description="Acidic residues" evidence="1">
    <location>
        <begin position="469"/>
        <end position="481"/>
    </location>
</feature>
<dbReference type="InterPro" id="IPR039494">
    <property type="entry name" value="F8A"/>
</dbReference>
<feature type="compositionally biased region" description="Basic residues" evidence="1">
    <location>
        <begin position="568"/>
        <end position="581"/>
    </location>
</feature>